<dbReference type="GO" id="GO:0016787">
    <property type="term" value="F:hydrolase activity"/>
    <property type="evidence" value="ECO:0007669"/>
    <property type="project" value="UniProtKB-KW"/>
</dbReference>
<keyword evidence="4" id="KW-1185">Reference proteome</keyword>
<dbReference type="Gene3D" id="2.40.260.10">
    <property type="entry name" value="Sortase"/>
    <property type="match status" value="1"/>
</dbReference>
<reference evidence="3 4" key="1">
    <citation type="submission" date="2019-04" db="EMBL/GenBank/DDBJ databases">
        <title>Bacillus caeni sp. nov., a bacterium isolated from mangrove sediment.</title>
        <authorList>
            <person name="Huang H."/>
            <person name="Mo K."/>
            <person name="Hu Y."/>
        </authorList>
    </citation>
    <scope>NUCLEOTIDE SEQUENCE [LARGE SCALE GENOMIC DNA]</scope>
    <source>
        <strain evidence="3 4">HB172195</strain>
    </source>
</reference>
<dbReference type="InterPro" id="IPR053525">
    <property type="entry name" value="Sortase_D"/>
</dbReference>
<sequence>MRKWIGLLAIVVGLAVALPNAYQWWKQRHTVEAMSNSELNEYLSYDDTVREPVKKLPGSKDEIKLEKGQEVAHLLIPSIESKYPVYWGTDPETLKQGVGMHDSKWTVTPEETGHVLLAGHRDTVFTEMGDVKIGDMVTVKYHDKEYTYQVRKTFITEAEDRSVVVKKEEPLLTISTCYPFEFVGDAPYRYIIQSELISVK</sequence>
<evidence type="ECO:0000256" key="1">
    <source>
        <dbReference type="ARBA" id="ARBA00022801"/>
    </source>
</evidence>
<proteinExistence type="predicted"/>
<gene>
    <name evidence="3" type="ORF">FCL54_11810</name>
</gene>
<dbReference type="EMBL" id="SWLG01000007">
    <property type="protein sequence ID" value="TLS37205.1"/>
    <property type="molecule type" value="Genomic_DNA"/>
</dbReference>
<keyword evidence="1" id="KW-0378">Hydrolase</keyword>
<comment type="caution">
    <text evidence="3">The sequence shown here is derived from an EMBL/GenBank/DDBJ whole genome shotgun (WGS) entry which is preliminary data.</text>
</comment>
<evidence type="ECO:0000313" key="3">
    <source>
        <dbReference type="EMBL" id="TLS37205.1"/>
    </source>
</evidence>
<feature type="active site" description="Proton donor/acceptor" evidence="2">
    <location>
        <position position="120"/>
    </location>
</feature>
<organism evidence="3 4">
    <name type="scientific">Exobacillus caeni</name>
    <dbReference type="NCBI Taxonomy" id="2574798"/>
    <lineage>
        <taxon>Bacteria</taxon>
        <taxon>Bacillati</taxon>
        <taxon>Bacillota</taxon>
        <taxon>Bacilli</taxon>
        <taxon>Bacillales</taxon>
        <taxon>Guptibacillaceae</taxon>
        <taxon>Exobacillus</taxon>
    </lineage>
</organism>
<dbReference type="NCBIfam" id="NF033746">
    <property type="entry name" value="class_D_sortase"/>
    <property type="match status" value="1"/>
</dbReference>
<dbReference type="InterPro" id="IPR005754">
    <property type="entry name" value="Sortase"/>
</dbReference>
<dbReference type="Proteomes" id="UP000308230">
    <property type="component" value="Unassembled WGS sequence"/>
</dbReference>
<evidence type="ECO:0000313" key="4">
    <source>
        <dbReference type="Proteomes" id="UP000308230"/>
    </source>
</evidence>
<accession>A0A5R9FC29</accession>
<dbReference type="InterPro" id="IPR041999">
    <property type="entry name" value="Sortase_D_1"/>
</dbReference>
<name>A0A5R9FC29_9BACL</name>
<dbReference type="AlphaFoldDB" id="A0A5R9FC29"/>
<dbReference type="Pfam" id="PF04203">
    <property type="entry name" value="Sortase"/>
    <property type="match status" value="1"/>
</dbReference>
<dbReference type="InterPro" id="IPR023365">
    <property type="entry name" value="Sortase_dom-sf"/>
</dbReference>
<dbReference type="OrthoDB" id="165822at2"/>
<evidence type="ECO:0000256" key="2">
    <source>
        <dbReference type="PIRSR" id="PIRSR605754-1"/>
    </source>
</evidence>
<dbReference type="SUPFAM" id="SSF63817">
    <property type="entry name" value="Sortase"/>
    <property type="match status" value="1"/>
</dbReference>
<dbReference type="CDD" id="cd05828">
    <property type="entry name" value="Sortase_D_1"/>
    <property type="match status" value="1"/>
</dbReference>
<dbReference type="NCBIfam" id="TIGR01076">
    <property type="entry name" value="sortase_fam"/>
    <property type="match status" value="1"/>
</dbReference>
<feature type="active site" description="Acyl-thioester intermediate" evidence="2">
    <location>
        <position position="177"/>
    </location>
</feature>
<dbReference type="RefSeq" id="WP_138126658.1">
    <property type="nucleotide sequence ID" value="NZ_SWLG01000007.1"/>
</dbReference>
<protein>
    <submittedName>
        <fullName evidence="3">Class D sortase</fullName>
    </submittedName>
</protein>